<comment type="similarity">
    <text evidence="2">Belongs to the sideroflexin family.</text>
</comment>
<evidence type="ECO:0000313" key="10">
    <source>
        <dbReference type="Proteomes" id="UP000272942"/>
    </source>
</evidence>
<dbReference type="GO" id="GO:0140300">
    <property type="term" value="P:serine import into mitochondrion"/>
    <property type="evidence" value="ECO:0007669"/>
    <property type="project" value="TreeGrafter"/>
</dbReference>
<organism evidence="11">
    <name type="scientific">Echinostoma caproni</name>
    <dbReference type="NCBI Taxonomy" id="27848"/>
    <lineage>
        <taxon>Eukaryota</taxon>
        <taxon>Metazoa</taxon>
        <taxon>Spiralia</taxon>
        <taxon>Lophotrochozoa</taxon>
        <taxon>Platyhelminthes</taxon>
        <taxon>Trematoda</taxon>
        <taxon>Digenea</taxon>
        <taxon>Plagiorchiida</taxon>
        <taxon>Echinostomata</taxon>
        <taxon>Echinostomatoidea</taxon>
        <taxon>Echinostomatidae</taxon>
        <taxon>Echinostoma</taxon>
    </lineage>
</organism>
<evidence type="ECO:0000256" key="2">
    <source>
        <dbReference type="ARBA" id="ARBA00005974"/>
    </source>
</evidence>
<evidence type="ECO:0000256" key="5">
    <source>
        <dbReference type="ARBA" id="ARBA00022970"/>
    </source>
</evidence>
<evidence type="ECO:0000313" key="11">
    <source>
        <dbReference type="WBParaSite" id="ECPE_0001209001-mRNA-1"/>
    </source>
</evidence>
<evidence type="ECO:0000256" key="8">
    <source>
        <dbReference type="ARBA" id="ARBA00023136"/>
    </source>
</evidence>
<dbReference type="WBParaSite" id="ECPE_0001209001-mRNA-1">
    <property type="protein sequence ID" value="ECPE_0001209001-mRNA-1"/>
    <property type="gene ID" value="ECPE_0001209001"/>
</dbReference>
<keyword evidence="6" id="KW-1133">Transmembrane helix</keyword>
<dbReference type="InterPro" id="IPR004686">
    <property type="entry name" value="Mtc"/>
</dbReference>
<dbReference type="OrthoDB" id="6608471at2759"/>
<dbReference type="PANTHER" id="PTHR11153:SF8">
    <property type="entry name" value="SIDEROFLEXIN-1"/>
    <property type="match status" value="1"/>
</dbReference>
<keyword evidence="3" id="KW-0813">Transport</keyword>
<evidence type="ECO:0000256" key="6">
    <source>
        <dbReference type="ARBA" id="ARBA00022989"/>
    </source>
</evidence>
<dbReference type="EMBL" id="UZAN01052074">
    <property type="protein sequence ID" value="VDP89284.1"/>
    <property type="molecule type" value="Genomic_DNA"/>
</dbReference>
<keyword evidence="5" id="KW-0029">Amino-acid transport</keyword>
<evidence type="ECO:0000256" key="7">
    <source>
        <dbReference type="ARBA" id="ARBA00023128"/>
    </source>
</evidence>
<sequence length="218" mass="24676">RYDQSTYAGRAKHFFITTNPLNVLKTSAELDAAKSIVQKYRLPLPGLSENELWRAKQIYDSAFHPDTGEKMLLFGRMSFQVPGNMFITGCLLQFYKSAPQVIFWQWFNQTFNAAVNYTNRSGDLHTTAIRIMSEPYVSFNHLLSLERSLQQINMGRAVYRPTPSPLDGLKSEVRGASSQWCGKSLQVTRQILTAQTGQPPPTGRRCHPVHFSFVPMGA</sequence>
<dbReference type="Pfam" id="PF03820">
    <property type="entry name" value="SFXNs"/>
    <property type="match status" value="1"/>
</dbReference>
<name>A0A183AYM0_9TREM</name>
<evidence type="ECO:0000256" key="1">
    <source>
        <dbReference type="ARBA" id="ARBA00004225"/>
    </source>
</evidence>
<keyword evidence="8" id="KW-0472">Membrane</keyword>
<evidence type="ECO:0000313" key="9">
    <source>
        <dbReference type="EMBL" id="VDP89284.1"/>
    </source>
</evidence>
<keyword evidence="4" id="KW-0812">Transmembrane</keyword>
<dbReference type="GO" id="GO:0015075">
    <property type="term" value="F:monoatomic ion transmembrane transporter activity"/>
    <property type="evidence" value="ECO:0007669"/>
    <property type="project" value="InterPro"/>
</dbReference>
<comment type="subcellular location">
    <subcellularLocation>
        <location evidence="1">Mitochondrion membrane</location>
        <topology evidence="1">Multi-pass membrane protein</topology>
    </subcellularLocation>
</comment>
<reference evidence="9 10" key="2">
    <citation type="submission" date="2018-11" db="EMBL/GenBank/DDBJ databases">
        <authorList>
            <consortium name="Pathogen Informatics"/>
        </authorList>
    </citation>
    <scope>NUCLEOTIDE SEQUENCE [LARGE SCALE GENOMIC DNA]</scope>
    <source>
        <strain evidence="9 10">Egypt</strain>
    </source>
</reference>
<dbReference type="Proteomes" id="UP000272942">
    <property type="component" value="Unassembled WGS sequence"/>
</dbReference>
<accession>A0A183AYM0</accession>
<reference evidence="11" key="1">
    <citation type="submission" date="2016-06" db="UniProtKB">
        <authorList>
            <consortium name="WormBaseParasite"/>
        </authorList>
    </citation>
    <scope>IDENTIFICATION</scope>
</reference>
<dbReference type="PANTHER" id="PTHR11153">
    <property type="entry name" value="SIDEROFLEXIN"/>
    <property type="match status" value="1"/>
</dbReference>
<keyword evidence="7" id="KW-0496">Mitochondrion</keyword>
<proteinExistence type="inferred from homology"/>
<gene>
    <name evidence="9" type="ORF">ECPE_LOCUS12056</name>
</gene>
<keyword evidence="10" id="KW-1185">Reference proteome</keyword>
<dbReference type="AlphaFoldDB" id="A0A183AYM0"/>
<dbReference type="GO" id="GO:0005743">
    <property type="term" value="C:mitochondrial inner membrane"/>
    <property type="evidence" value="ECO:0007669"/>
    <property type="project" value="TreeGrafter"/>
</dbReference>
<evidence type="ECO:0000256" key="3">
    <source>
        <dbReference type="ARBA" id="ARBA00022448"/>
    </source>
</evidence>
<protein>
    <submittedName>
        <fullName evidence="11">Sideroflexin-2</fullName>
    </submittedName>
</protein>
<evidence type="ECO:0000256" key="4">
    <source>
        <dbReference type="ARBA" id="ARBA00022692"/>
    </source>
</evidence>